<gene>
    <name evidence="2" type="ORF">FWILDA_LOCUS1440</name>
</gene>
<accession>A0A9W4SCE7</accession>
<reference evidence="2" key="1">
    <citation type="submission" date="2022-08" db="EMBL/GenBank/DDBJ databases">
        <authorList>
            <person name="Kallberg Y."/>
            <person name="Tangrot J."/>
            <person name="Rosling A."/>
        </authorList>
    </citation>
    <scope>NUCLEOTIDE SEQUENCE</scope>
    <source>
        <strain evidence="2">Wild A</strain>
    </source>
</reference>
<evidence type="ECO:0000256" key="1">
    <source>
        <dbReference type="SAM" id="MobiDB-lite"/>
    </source>
</evidence>
<feature type="region of interest" description="Disordered" evidence="1">
    <location>
        <begin position="106"/>
        <end position="134"/>
    </location>
</feature>
<organism evidence="2 3">
    <name type="scientific">Funneliformis geosporum</name>
    <dbReference type="NCBI Taxonomy" id="1117311"/>
    <lineage>
        <taxon>Eukaryota</taxon>
        <taxon>Fungi</taxon>
        <taxon>Fungi incertae sedis</taxon>
        <taxon>Mucoromycota</taxon>
        <taxon>Glomeromycotina</taxon>
        <taxon>Glomeromycetes</taxon>
        <taxon>Glomerales</taxon>
        <taxon>Glomeraceae</taxon>
        <taxon>Funneliformis</taxon>
    </lineage>
</organism>
<dbReference type="OrthoDB" id="2429120at2759"/>
<evidence type="ECO:0000313" key="2">
    <source>
        <dbReference type="EMBL" id="CAI2164187.1"/>
    </source>
</evidence>
<protein>
    <submittedName>
        <fullName evidence="2">8648_t:CDS:1</fullName>
    </submittedName>
</protein>
<dbReference type="EMBL" id="CAMKVN010000138">
    <property type="protein sequence ID" value="CAI2164187.1"/>
    <property type="molecule type" value="Genomic_DNA"/>
</dbReference>
<sequence length="439" mass="50749">MMLTWVHDHLDDLKPKEFYKKFKYSHTLHKDAEEKLRKLLTLITNEKNIFNCRRAKFLLDSFESWTQSVSTEAKDDKAEKPQMPENNIIIDPGNNLFYAISDYEPSSDGSWRLESEDEGTTEEDEGTEEYENDQKSNPKLFWFVRLGEINIKDEIQNKWILDGINISDIFFQFRQSTITKALVESIEGTTLNHIFLIQDSENNGQIIDKQLWDRVIQQVYQEYSPPDPPEDWLSKCNKASKIARKDFKNSKSLLKNWYKSSNKESDNIIFDVFHNMLVIVAQLVHTLSISLLEISSVWANETLDSSARRKKKFDPSLKGKKPDFEVHVSMNQIKENLLVLEINPTDHARPNKDTLNDLVKLANELKESIDKIIDDGISDNVIVCGILVEGKDRHDFCVINNALEVLLHAQDIVKQSATYCLAHLRGQHTSSSRHHSIVN</sequence>
<proteinExistence type="predicted"/>
<evidence type="ECO:0000313" key="3">
    <source>
        <dbReference type="Proteomes" id="UP001153678"/>
    </source>
</evidence>
<feature type="compositionally biased region" description="Acidic residues" evidence="1">
    <location>
        <begin position="115"/>
        <end position="131"/>
    </location>
</feature>
<keyword evidence="3" id="KW-1185">Reference proteome</keyword>
<dbReference type="AlphaFoldDB" id="A0A9W4SCE7"/>
<comment type="caution">
    <text evidence="2">The sequence shown here is derived from an EMBL/GenBank/DDBJ whole genome shotgun (WGS) entry which is preliminary data.</text>
</comment>
<dbReference type="Proteomes" id="UP001153678">
    <property type="component" value="Unassembled WGS sequence"/>
</dbReference>
<name>A0A9W4SCE7_9GLOM</name>